<feature type="binding site" evidence="5">
    <location>
        <position position="107"/>
    </location>
    <ligand>
        <name>substrate</name>
    </ligand>
</feature>
<dbReference type="OrthoDB" id="416253at2759"/>
<dbReference type="InterPro" id="IPR036812">
    <property type="entry name" value="NAD(P)_OxRdtase_dom_sf"/>
</dbReference>
<keyword evidence="2" id="KW-0521">NADP</keyword>
<evidence type="ECO:0000256" key="1">
    <source>
        <dbReference type="ARBA" id="ARBA00007905"/>
    </source>
</evidence>
<evidence type="ECO:0000256" key="4">
    <source>
        <dbReference type="PIRSR" id="PIRSR000097-1"/>
    </source>
</evidence>
<dbReference type="PROSITE" id="PS00798">
    <property type="entry name" value="ALDOKETO_REDUCTASE_1"/>
    <property type="match status" value="1"/>
</dbReference>
<gene>
    <name evidence="8" type="primary">Cnig_chr_V.g18561</name>
    <name evidence="8" type="ORF">B9Z55_018561</name>
</gene>
<dbReference type="SUPFAM" id="SSF51430">
    <property type="entry name" value="NAD(P)-linked oxidoreductase"/>
    <property type="match status" value="1"/>
</dbReference>
<sequence>MSVKLNTGYDCPLVGFGTYKVVGDQVHRVIDEALKAGYRLFDTAKVYNNEAEIGLALENLLPQHNLKREDVFITTKLHPNTEDEVKKMVEESLRLLRTNYIDMYLIHYPKGTNSTDEDPKNKIQRIATWNILNEYKDAGKIQSVGVSSYEIRHLEELNSLKNFPPCCNQVEYHPHFTRVELKKYCDDNNIFFQAFSSLARHNEALLSSPVITEMCQKYNASSSTILLSWATSQRVGVIPKSSDPKRIAENRKTIQLEEEDVVKISKLNINQHYVRTTGWLVL</sequence>
<evidence type="ECO:0000259" key="7">
    <source>
        <dbReference type="Pfam" id="PF00248"/>
    </source>
</evidence>
<feature type="domain" description="NADP-dependent oxidoreductase" evidence="7">
    <location>
        <begin position="17"/>
        <end position="268"/>
    </location>
</feature>
<dbReference type="EMBL" id="PDUG01000005">
    <property type="protein sequence ID" value="PIC25746.1"/>
    <property type="molecule type" value="Genomic_DNA"/>
</dbReference>
<protein>
    <recommendedName>
        <fullName evidence="7">NADP-dependent oxidoreductase domain-containing protein</fullName>
    </recommendedName>
</protein>
<dbReference type="GO" id="GO:0016616">
    <property type="term" value="F:oxidoreductase activity, acting on the CH-OH group of donors, NAD or NADP as acceptor"/>
    <property type="evidence" value="ECO:0007669"/>
    <property type="project" value="UniProtKB-ARBA"/>
</dbReference>
<name>A0A2G5TFE0_9PELO</name>
<dbReference type="PRINTS" id="PR00069">
    <property type="entry name" value="ALDKETRDTASE"/>
</dbReference>
<feature type="active site" description="Proton donor" evidence="4">
    <location>
        <position position="47"/>
    </location>
</feature>
<organism evidence="8 9">
    <name type="scientific">Caenorhabditis nigoni</name>
    <dbReference type="NCBI Taxonomy" id="1611254"/>
    <lineage>
        <taxon>Eukaryota</taxon>
        <taxon>Metazoa</taxon>
        <taxon>Ecdysozoa</taxon>
        <taxon>Nematoda</taxon>
        <taxon>Chromadorea</taxon>
        <taxon>Rhabditida</taxon>
        <taxon>Rhabditina</taxon>
        <taxon>Rhabditomorpha</taxon>
        <taxon>Rhabditoidea</taxon>
        <taxon>Rhabditidae</taxon>
        <taxon>Peloderinae</taxon>
        <taxon>Caenorhabditis</taxon>
    </lineage>
</organism>
<accession>A0A2G5TFE0</accession>
<evidence type="ECO:0000256" key="3">
    <source>
        <dbReference type="ARBA" id="ARBA00023002"/>
    </source>
</evidence>
<reference evidence="9" key="1">
    <citation type="submission" date="2017-10" db="EMBL/GenBank/DDBJ databases">
        <title>Rapid genome shrinkage in a self-fertile nematode reveals novel sperm competition proteins.</title>
        <authorList>
            <person name="Yin D."/>
            <person name="Schwarz E.M."/>
            <person name="Thomas C.G."/>
            <person name="Felde R.L."/>
            <person name="Korf I.F."/>
            <person name="Cutter A.D."/>
            <person name="Schartner C.M."/>
            <person name="Ralston E.J."/>
            <person name="Meyer B.J."/>
            <person name="Haag E.S."/>
        </authorList>
    </citation>
    <scope>NUCLEOTIDE SEQUENCE [LARGE SCALE GENOMIC DNA]</scope>
    <source>
        <strain evidence="9">JU1422</strain>
    </source>
</reference>
<dbReference type="PANTHER" id="PTHR43827:SF3">
    <property type="entry name" value="NADP-DEPENDENT OXIDOREDUCTASE DOMAIN-CONTAINING PROTEIN"/>
    <property type="match status" value="1"/>
</dbReference>
<feature type="site" description="Lowers pKa of active site Tyr" evidence="6">
    <location>
        <position position="76"/>
    </location>
</feature>
<evidence type="ECO:0000256" key="2">
    <source>
        <dbReference type="ARBA" id="ARBA00022857"/>
    </source>
</evidence>
<dbReference type="InterPro" id="IPR023210">
    <property type="entry name" value="NADP_OxRdtase_dom"/>
</dbReference>
<evidence type="ECO:0000256" key="5">
    <source>
        <dbReference type="PIRSR" id="PIRSR000097-2"/>
    </source>
</evidence>
<dbReference type="InterPro" id="IPR018170">
    <property type="entry name" value="Aldo/ket_reductase_CS"/>
</dbReference>
<dbReference type="Proteomes" id="UP000230233">
    <property type="component" value="Chromosome V"/>
</dbReference>
<evidence type="ECO:0000313" key="8">
    <source>
        <dbReference type="EMBL" id="PIC25746.1"/>
    </source>
</evidence>
<dbReference type="STRING" id="1611254.A0A2G5TFE0"/>
<dbReference type="PANTHER" id="PTHR43827">
    <property type="entry name" value="2,5-DIKETO-D-GLUCONIC ACID REDUCTASE"/>
    <property type="match status" value="1"/>
</dbReference>
<dbReference type="Pfam" id="PF00248">
    <property type="entry name" value="Aldo_ket_red"/>
    <property type="match status" value="1"/>
</dbReference>
<dbReference type="FunFam" id="3.20.20.100:FF:000002">
    <property type="entry name" value="2,5-diketo-D-gluconic acid reductase A"/>
    <property type="match status" value="1"/>
</dbReference>
<comment type="similarity">
    <text evidence="1">Belongs to the aldo/keto reductase family.</text>
</comment>
<evidence type="ECO:0000313" key="9">
    <source>
        <dbReference type="Proteomes" id="UP000230233"/>
    </source>
</evidence>
<dbReference type="InterPro" id="IPR020471">
    <property type="entry name" value="AKR"/>
</dbReference>
<evidence type="ECO:0000256" key="6">
    <source>
        <dbReference type="PIRSR" id="PIRSR000097-3"/>
    </source>
</evidence>
<comment type="caution">
    <text evidence="8">The sequence shown here is derived from an EMBL/GenBank/DDBJ whole genome shotgun (WGS) entry which is preliminary data.</text>
</comment>
<keyword evidence="3" id="KW-0560">Oxidoreductase</keyword>
<dbReference type="Gene3D" id="3.20.20.100">
    <property type="entry name" value="NADP-dependent oxidoreductase domain"/>
    <property type="match status" value="1"/>
</dbReference>
<keyword evidence="9" id="KW-1185">Reference proteome</keyword>
<dbReference type="AlphaFoldDB" id="A0A2G5TFE0"/>
<dbReference type="PIRSF" id="PIRSF000097">
    <property type="entry name" value="AKR"/>
    <property type="match status" value="1"/>
</dbReference>
<proteinExistence type="inferred from homology"/>